<dbReference type="CDD" id="cd14473">
    <property type="entry name" value="FERM_B-lobe"/>
    <property type="match status" value="1"/>
</dbReference>
<organism evidence="2 3">
    <name type="scientific">Cinchona calisaya</name>
    <dbReference type="NCBI Taxonomy" id="153742"/>
    <lineage>
        <taxon>Eukaryota</taxon>
        <taxon>Viridiplantae</taxon>
        <taxon>Streptophyta</taxon>
        <taxon>Embryophyta</taxon>
        <taxon>Tracheophyta</taxon>
        <taxon>Spermatophyta</taxon>
        <taxon>Magnoliopsida</taxon>
        <taxon>eudicotyledons</taxon>
        <taxon>Gunneridae</taxon>
        <taxon>Pentapetalae</taxon>
        <taxon>asterids</taxon>
        <taxon>lamiids</taxon>
        <taxon>Gentianales</taxon>
        <taxon>Rubiaceae</taxon>
        <taxon>Cinchonoideae</taxon>
        <taxon>Cinchoneae</taxon>
        <taxon>Cinchona</taxon>
    </lineage>
</organism>
<name>A0ABD2Z6G1_9GENT</name>
<evidence type="ECO:0000313" key="2">
    <source>
        <dbReference type="EMBL" id="KAL3515052.1"/>
    </source>
</evidence>
<keyword evidence="3" id="KW-1185">Reference proteome</keyword>
<dbReference type="EMBL" id="JBJUIK010000010">
    <property type="protein sequence ID" value="KAL3515052.1"/>
    <property type="molecule type" value="Genomic_DNA"/>
</dbReference>
<dbReference type="InterPro" id="IPR019748">
    <property type="entry name" value="FERM_central"/>
</dbReference>
<dbReference type="AlphaFoldDB" id="A0ABD2Z6G1"/>
<protein>
    <recommendedName>
        <fullName evidence="1">FERM central domain-containing protein</fullName>
    </recommendedName>
</protein>
<dbReference type="Pfam" id="PF00373">
    <property type="entry name" value="FERM_M"/>
    <property type="match status" value="1"/>
</dbReference>
<evidence type="ECO:0000313" key="3">
    <source>
        <dbReference type="Proteomes" id="UP001630127"/>
    </source>
</evidence>
<sequence>MNVLVWMTTNYIGDLLADFKAPKDRSKGEILHSKLTFKKTSFQEWDEAITDPMFLQLSYIELQHDYILGNHPAGKDDAAQLCALQILVEVGYLDGLESWMRVQTFRYRFQRHRHIPDRNCTGALHYGSDSSESLNHDDKVYAISAFLFVVVF</sequence>
<dbReference type="SUPFAM" id="SSF47031">
    <property type="entry name" value="Second domain of FERM"/>
    <property type="match status" value="1"/>
</dbReference>
<evidence type="ECO:0000259" key="1">
    <source>
        <dbReference type="Pfam" id="PF00373"/>
    </source>
</evidence>
<dbReference type="GO" id="GO:1901363">
    <property type="term" value="F:heterocyclic compound binding"/>
    <property type="evidence" value="ECO:0007669"/>
    <property type="project" value="UniProtKB-ARBA"/>
</dbReference>
<comment type="caution">
    <text evidence="2">The sequence shown here is derived from an EMBL/GenBank/DDBJ whole genome shotgun (WGS) entry which is preliminary data.</text>
</comment>
<dbReference type="GO" id="GO:1901265">
    <property type="term" value="F:nucleoside phosphate binding"/>
    <property type="evidence" value="ECO:0007669"/>
    <property type="project" value="UniProtKB-ARBA"/>
</dbReference>
<dbReference type="InterPro" id="IPR035963">
    <property type="entry name" value="FERM_2"/>
</dbReference>
<feature type="domain" description="FERM central" evidence="1">
    <location>
        <begin position="46"/>
        <end position="95"/>
    </location>
</feature>
<dbReference type="Gene3D" id="1.20.80.10">
    <property type="match status" value="1"/>
</dbReference>
<reference evidence="2 3" key="1">
    <citation type="submission" date="2024-11" db="EMBL/GenBank/DDBJ databases">
        <title>A near-complete genome assembly of Cinchona calisaya.</title>
        <authorList>
            <person name="Lian D.C."/>
            <person name="Zhao X.W."/>
            <person name="Wei L."/>
        </authorList>
    </citation>
    <scope>NUCLEOTIDE SEQUENCE [LARGE SCALE GENOMIC DNA]</scope>
    <source>
        <tissue evidence="2">Nenye</tissue>
    </source>
</reference>
<gene>
    <name evidence="2" type="ORF">ACH5RR_021954</name>
</gene>
<dbReference type="GO" id="GO:0043168">
    <property type="term" value="F:anion binding"/>
    <property type="evidence" value="ECO:0007669"/>
    <property type="project" value="UniProtKB-ARBA"/>
</dbReference>
<accession>A0ABD2Z6G1</accession>
<dbReference type="InterPro" id="IPR014352">
    <property type="entry name" value="FERM/acyl-CoA-bd_prot_sf"/>
</dbReference>
<dbReference type="Proteomes" id="UP001630127">
    <property type="component" value="Unassembled WGS sequence"/>
</dbReference>
<proteinExistence type="predicted"/>